<evidence type="ECO:0000256" key="1">
    <source>
        <dbReference type="SAM" id="MobiDB-lite"/>
    </source>
</evidence>
<name>A0A9W8B3G5_9FUNG</name>
<feature type="region of interest" description="Disordered" evidence="1">
    <location>
        <begin position="127"/>
        <end position="180"/>
    </location>
</feature>
<sequence length="244" mass="26472">MFALLYLFDKSLLLYILRNVCIKRSCLLVLAASAISVLRHTTLRPSHSLVIDFIGQSWSNKTTVLTIVDAATVAMQLCLVMLAFMKSHAIAVSTLGAAVSPDAVRPDAEMDHALIAQVLEQVRNHVNQQTGHDQRPALPTTEPSDITTGLTASQEPLTPHRPVETPGTTGPPTPPSASHDERTLLLTDPALTVQSDDTSLEDDYADELVVDLSWATIRDLFRQARAMHATLVRPAASSTPQLPV</sequence>
<dbReference type="EMBL" id="JANBQB010000201">
    <property type="protein sequence ID" value="KAJ1979791.1"/>
    <property type="molecule type" value="Genomic_DNA"/>
</dbReference>
<comment type="caution">
    <text evidence="2">The sequence shown here is derived from an EMBL/GenBank/DDBJ whole genome shotgun (WGS) entry which is preliminary data.</text>
</comment>
<evidence type="ECO:0008006" key="4">
    <source>
        <dbReference type="Google" id="ProtNLM"/>
    </source>
</evidence>
<keyword evidence="3" id="KW-1185">Reference proteome</keyword>
<dbReference type="Proteomes" id="UP001151582">
    <property type="component" value="Unassembled WGS sequence"/>
</dbReference>
<organism evidence="2 3">
    <name type="scientific">Dimargaris verticillata</name>
    <dbReference type="NCBI Taxonomy" id="2761393"/>
    <lineage>
        <taxon>Eukaryota</taxon>
        <taxon>Fungi</taxon>
        <taxon>Fungi incertae sedis</taxon>
        <taxon>Zoopagomycota</taxon>
        <taxon>Kickxellomycotina</taxon>
        <taxon>Dimargaritomycetes</taxon>
        <taxon>Dimargaritales</taxon>
        <taxon>Dimargaritaceae</taxon>
        <taxon>Dimargaris</taxon>
    </lineage>
</organism>
<gene>
    <name evidence="2" type="ORF">H4R34_002693</name>
</gene>
<dbReference type="AlphaFoldDB" id="A0A9W8B3G5"/>
<protein>
    <recommendedName>
        <fullName evidence="4">DUF1746 domain-containing protein</fullName>
    </recommendedName>
</protein>
<dbReference type="OrthoDB" id="10402745at2759"/>
<accession>A0A9W8B3G5</accession>
<evidence type="ECO:0000313" key="3">
    <source>
        <dbReference type="Proteomes" id="UP001151582"/>
    </source>
</evidence>
<reference evidence="2" key="1">
    <citation type="submission" date="2022-07" db="EMBL/GenBank/DDBJ databases">
        <title>Phylogenomic reconstructions and comparative analyses of Kickxellomycotina fungi.</title>
        <authorList>
            <person name="Reynolds N.K."/>
            <person name="Stajich J.E."/>
            <person name="Barry K."/>
            <person name="Grigoriev I.V."/>
            <person name="Crous P."/>
            <person name="Smith M.E."/>
        </authorList>
    </citation>
    <scope>NUCLEOTIDE SEQUENCE</scope>
    <source>
        <strain evidence="2">RSA 567</strain>
    </source>
</reference>
<feature type="compositionally biased region" description="Polar residues" evidence="1">
    <location>
        <begin position="141"/>
        <end position="156"/>
    </location>
</feature>
<proteinExistence type="predicted"/>
<evidence type="ECO:0000313" key="2">
    <source>
        <dbReference type="EMBL" id="KAJ1979791.1"/>
    </source>
</evidence>